<keyword evidence="2" id="KW-1003">Cell membrane</keyword>
<organism evidence="8 9">
    <name type="scientific">Agathobacter rectalis</name>
    <dbReference type="NCBI Taxonomy" id="39491"/>
    <lineage>
        <taxon>Bacteria</taxon>
        <taxon>Bacillati</taxon>
        <taxon>Bacillota</taxon>
        <taxon>Clostridia</taxon>
        <taxon>Lachnospirales</taxon>
        <taxon>Lachnospiraceae</taxon>
        <taxon>Agathobacter</taxon>
    </lineage>
</organism>
<dbReference type="Pfam" id="PF03553">
    <property type="entry name" value="Na_H_antiporter"/>
    <property type="match status" value="1"/>
</dbReference>
<reference evidence="8 9" key="1">
    <citation type="submission" date="2018-08" db="EMBL/GenBank/DDBJ databases">
        <title>A genome reference for cultivated species of the human gut microbiota.</title>
        <authorList>
            <person name="Zou Y."/>
            <person name="Xue W."/>
            <person name="Luo G."/>
        </authorList>
    </citation>
    <scope>NUCLEOTIDE SEQUENCE [LARGE SCALE GENOMIC DNA]</scope>
    <source>
        <strain evidence="8 9">TM10-3</strain>
    </source>
</reference>
<dbReference type="PANTHER" id="PTHR43478:SF1">
    <property type="entry name" value="NA+_H+ ANTIPORTER NHAC-LIKE C-TERMINAL DOMAIN-CONTAINING PROTEIN"/>
    <property type="match status" value="1"/>
</dbReference>
<name>A0A3E4EE58_9FIRM</name>
<evidence type="ECO:0000259" key="7">
    <source>
        <dbReference type="Pfam" id="PF03553"/>
    </source>
</evidence>
<evidence type="ECO:0000256" key="6">
    <source>
        <dbReference type="SAM" id="Phobius"/>
    </source>
</evidence>
<feature type="transmembrane region" description="Helical" evidence="6">
    <location>
        <begin position="60"/>
        <end position="78"/>
    </location>
</feature>
<dbReference type="PANTHER" id="PTHR43478">
    <property type="entry name" value="NA+/H+ ANTIPORTER-RELATED"/>
    <property type="match status" value="1"/>
</dbReference>
<feature type="transmembrane region" description="Helical" evidence="6">
    <location>
        <begin position="375"/>
        <end position="395"/>
    </location>
</feature>
<proteinExistence type="predicted"/>
<sequence length="451" mass="48495">MSYGLIATLIVVAIVVGAITTKKCEAFLIAGSMVGAVVLWKQDFLSKWVSTLEGVMSDEAYVILICGLFGSLVALLTASKGSFGFTKIVSKLCNSERKTLFTTFILGILIFVDDYLNVLSIGTAMKGTYDKKKVPREALAYLLDSTGAPVCVLIPFSSWAAYFGAIFLQQDCVKKLAGGSLMKTYMMAIPYCVYPLVALLIVFLFCMGWFPKLGGMKKAYERVAATGKTYSDISRKYNIGSEYGEDEGRSVWYFIIPLAILVGVAVATGDLVVAAVIAIIVSMVLYIAGRIMTFSEFWDTFVKGFSDMLPIIILLISALTFQKIASEMKMTEFFVDICKPFMAGSVFPMITFIIVGLLAFMIANAWGVCTLVAPVLIPLGASVGANIVLVMAAILSGCAFGNHACFYCDTTVLASNGAGIDNLEHAGSQLPYVLIGAGVSIIGFLILGFVM</sequence>
<comment type="caution">
    <text evidence="8">The sequence shown here is derived from an EMBL/GenBank/DDBJ whole genome shotgun (WGS) entry which is preliminary data.</text>
</comment>
<evidence type="ECO:0000313" key="8">
    <source>
        <dbReference type="EMBL" id="RGI69090.1"/>
    </source>
</evidence>
<keyword evidence="3 6" id="KW-0812">Transmembrane</keyword>
<evidence type="ECO:0000256" key="2">
    <source>
        <dbReference type="ARBA" id="ARBA00022475"/>
    </source>
</evidence>
<feature type="transmembrane region" description="Helical" evidence="6">
    <location>
        <begin position="300"/>
        <end position="321"/>
    </location>
</feature>
<feature type="transmembrane region" description="Helical" evidence="6">
    <location>
        <begin position="255"/>
        <end position="288"/>
    </location>
</feature>
<feature type="transmembrane region" description="Helical" evidence="6">
    <location>
        <begin position="138"/>
        <end position="168"/>
    </location>
</feature>
<keyword evidence="5 6" id="KW-0472">Membrane</keyword>
<comment type="subcellular location">
    <subcellularLocation>
        <location evidence="1">Cell membrane</location>
        <topology evidence="1">Multi-pass membrane protein</topology>
    </subcellularLocation>
</comment>
<evidence type="ECO:0000256" key="4">
    <source>
        <dbReference type="ARBA" id="ARBA00022989"/>
    </source>
</evidence>
<evidence type="ECO:0000256" key="3">
    <source>
        <dbReference type="ARBA" id="ARBA00022692"/>
    </source>
</evidence>
<evidence type="ECO:0000256" key="5">
    <source>
        <dbReference type="ARBA" id="ARBA00023136"/>
    </source>
</evidence>
<evidence type="ECO:0000313" key="9">
    <source>
        <dbReference type="Proteomes" id="UP000260642"/>
    </source>
</evidence>
<dbReference type="AlphaFoldDB" id="A0A3E4EE58"/>
<feature type="transmembrane region" description="Helical" evidence="6">
    <location>
        <begin position="430"/>
        <end position="450"/>
    </location>
</feature>
<dbReference type="Proteomes" id="UP000260642">
    <property type="component" value="Unassembled WGS sequence"/>
</dbReference>
<gene>
    <name evidence="8" type="ORF">DXD95_05335</name>
</gene>
<dbReference type="RefSeq" id="WP_117482162.1">
    <property type="nucleotide sequence ID" value="NZ_QSOB01000006.1"/>
</dbReference>
<feature type="transmembrane region" description="Helical" evidence="6">
    <location>
        <begin position="99"/>
        <end position="118"/>
    </location>
</feature>
<dbReference type="InterPro" id="IPR018461">
    <property type="entry name" value="Na/H_Antiport_NhaC-like_C"/>
</dbReference>
<accession>A0A3E4EE58</accession>
<evidence type="ECO:0000256" key="1">
    <source>
        <dbReference type="ARBA" id="ARBA00004651"/>
    </source>
</evidence>
<keyword evidence="4 6" id="KW-1133">Transmembrane helix</keyword>
<feature type="domain" description="Na+/H+ antiporter NhaC-like C-terminal" evidence="7">
    <location>
        <begin position="150"/>
        <end position="449"/>
    </location>
</feature>
<feature type="transmembrane region" description="Helical" evidence="6">
    <location>
        <begin position="341"/>
        <end position="363"/>
    </location>
</feature>
<dbReference type="EMBL" id="QSOB01000006">
    <property type="protein sequence ID" value="RGI69090.1"/>
    <property type="molecule type" value="Genomic_DNA"/>
</dbReference>
<feature type="transmembrane region" description="Helical" evidence="6">
    <location>
        <begin position="188"/>
        <end position="210"/>
    </location>
</feature>
<protein>
    <recommendedName>
        <fullName evidence="7">Na+/H+ antiporter NhaC-like C-terminal domain-containing protein</fullName>
    </recommendedName>
</protein>
<dbReference type="GO" id="GO:0005886">
    <property type="term" value="C:plasma membrane"/>
    <property type="evidence" value="ECO:0007669"/>
    <property type="project" value="UniProtKB-SubCell"/>
</dbReference>